<name>A0A1I8ARA3_9BILA</name>
<accession>A0A1I8ARA3</accession>
<evidence type="ECO:0000313" key="1">
    <source>
        <dbReference type="Proteomes" id="UP000095287"/>
    </source>
</evidence>
<dbReference type="AlphaFoldDB" id="A0A1I8ARA3"/>
<evidence type="ECO:0000313" key="2">
    <source>
        <dbReference type="WBParaSite" id="L893_g8407.t1"/>
    </source>
</evidence>
<protein>
    <submittedName>
        <fullName evidence="2">Secreted protein</fullName>
    </submittedName>
</protein>
<dbReference type="WBParaSite" id="L893_g8407.t1">
    <property type="protein sequence ID" value="L893_g8407.t1"/>
    <property type="gene ID" value="L893_g8407"/>
</dbReference>
<dbReference type="Proteomes" id="UP000095287">
    <property type="component" value="Unplaced"/>
</dbReference>
<keyword evidence="1" id="KW-1185">Reference proteome</keyword>
<reference evidence="2" key="1">
    <citation type="submission" date="2016-11" db="UniProtKB">
        <authorList>
            <consortium name="WormBaseParasite"/>
        </authorList>
    </citation>
    <scope>IDENTIFICATION</scope>
</reference>
<proteinExistence type="predicted"/>
<organism evidence="1 2">
    <name type="scientific">Steinernema glaseri</name>
    <dbReference type="NCBI Taxonomy" id="37863"/>
    <lineage>
        <taxon>Eukaryota</taxon>
        <taxon>Metazoa</taxon>
        <taxon>Ecdysozoa</taxon>
        <taxon>Nematoda</taxon>
        <taxon>Chromadorea</taxon>
        <taxon>Rhabditida</taxon>
        <taxon>Tylenchina</taxon>
        <taxon>Panagrolaimomorpha</taxon>
        <taxon>Strongyloidoidea</taxon>
        <taxon>Steinernematidae</taxon>
        <taxon>Steinernema</taxon>
    </lineage>
</organism>
<sequence length="66" mass="7732">MFYFLVCAPMFCVSDRLIHPKSFGTISPSSIRVFENRKVDSLDSIRPFEIFKEFDNPINTYFVNGF</sequence>